<proteinExistence type="predicted"/>
<reference evidence="1" key="1">
    <citation type="submission" date="2019-03" db="EMBL/GenBank/DDBJ databases">
        <title>Candidatus Syntrophosphaera thermopropionivorans: a novel player in syntrophic propionate oxidation during anaerobic digestion.</title>
        <authorList>
            <person name="Dyksma S."/>
        </authorList>
    </citation>
    <scope>NUCLEOTIDE SEQUENCE</scope>
    <source>
        <strain evidence="1">W5</strain>
    </source>
</reference>
<name>A0AC61QL39_9BACT</name>
<comment type="caution">
    <text evidence="1">The sequence shown here is derived from an EMBL/GenBank/DDBJ whole genome shotgun (WGS) entry which is preliminary data.</text>
</comment>
<keyword evidence="2" id="KW-1185">Reference proteome</keyword>
<dbReference type="EMBL" id="SMOG01000001">
    <property type="protein sequence ID" value="TDF74647.1"/>
    <property type="molecule type" value="Genomic_DNA"/>
</dbReference>
<sequence>MKKKMLPLLIIMLFLLVGCVEYNEEMWLNPDGSGKVSLRLVHRSNYANTQEIMRKSELPGIHLISSQVQKNGPFMVYKVTFKFDNIESFNRISEEPTPVDFLGQISVNKNSEGHLVYKRRISLGGSEILEPGTESDSIDINLLSDPDDILASIYKKQQKDYPKWNYTIHLPWKIISASTTADKIDYKNKTVSWEFDTEQMWNKSELMTVEMKKGISWIVWVIIALAVLLLAFFINWLIKIRHRSHLQEAIEHNQRPENQQSPPTMNLEESGEEKDLE</sequence>
<evidence type="ECO:0000313" key="2">
    <source>
        <dbReference type="Proteomes" id="UP000294588"/>
    </source>
</evidence>
<accession>A0AC61QL39</accession>
<organism evidence="1 2">
    <name type="scientific">Candidatus Syntrophosphaera thermopropionivorans</name>
    <dbReference type="NCBI Taxonomy" id="2593015"/>
    <lineage>
        <taxon>Bacteria</taxon>
        <taxon>Pseudomonadati</taxon>
        <taxon>Candidatus Cloacimonadota</taxon>
        <taxon>Candidatus Cloacimonadia</taxon>
        <taxon>Candidatus Cloacimonadales</taxon>
        <taxon>Candidatus Cloacimonadaceae</taxon>
        <taxon>Candidatus Syntrophosphaera</taxon>
    </lineage>
</organism>
<gene>
    <name evidence="1" type="ORF">E0946_00765</name>
</gene>
<dbReference type="Proteomes" id="UP000294588">
    <property type="component" value="Unassembled WGS sequence"/>
</dbReference>
<evidence type="ECO:0000313" key="1">
    <source>
        <dbReference type="EMBL" id="TDF74647.1"/>
    </source>
</evidence>
<protein>
    <submittedName>
        <fullName evidence="1">Uncharacterized protein</fullName>
    </submittedName>
</protein>